<dbReference type="RefSeq" id="WP_089725914.1">
    <property type="nucleotide sequence ID" value="NZ_FNGI01000001.1"/>
</dbReference>
<dbReference type="OrthoDB" id="4174719at2"/>
<feature type="active site" evidence="4">
    <location>
        <position position="37"/>
    </location>
</feature>
<name>A0A1G9EZ09_9GAMM</name>
<evidence type="ECO:0000256" key="3">
    <source>
        <dbReference type="ARBA" id="ARBA00048782"/>
    </source>
</evidence>
<keyword evidence="1 4" id="KW-0560">Oxidoreductase</keyword>
<keyword evidence="8" id="KW-1185">Reference proteome</keyword>
<comment type="catalytic activity">
    <reaction evidence="3 4">
        <text>[thioredoxin]-disulfide + L-methionine + H2O = L-methionine (S)-S-oxide + [thioredoxin]-dithiol</text>
        <dbReference type="Rhea" id="RHEA:19993"/>
        <dbReference type="Rhea" id="RHEA-COMP:10698"/>
        <dbReference type="Rhea" id="RHEA-COMP:10700"/>
        <dbReference type="ChEBI" id="CHEBI:15377"/>
        <dbReference type="ChEBI" id="CHEBI:29950"/>
        <dbReference type="ChEBI" id="CHEBI:50058"/>
        <dbReference type="ChEBI" id="CHEBI:57844"/>
        <dbReference type="ChEBI" id="CHEBI:58772"/>
        <dbReference type="EC" id="1.8.4.11"/>
    </reaction>
</comment>
<evidence type="ECO:0000256" key="5">
    <source>
        <dbReference type="SAM" id="SignalP"/>
    </source>
</evidence>
<evidence type="ECO:0000259" key="6">
    <source>
        <dbReference type="Pfam" id="PF01625"/>
    </source>
</evidence>
<evidence type="ECO:0000313" key="7">
    <source>
        <dbReference type="EMBL" id="SDK81416.1"/>
    </source>
</evidence>
<feature type="signal peptide" evidence="5">
    <location>
        <begin position="1"/>
        <end position="21"/>
    </location>
</feature>
<dbReference type="EC" id="1.8.4.11" evidence="4"/>
<sequence>MRACLPLLALSLATLSPAVLAQNDAQQPAKATFAGGCFWCVEQAYDEIDGVLSTTSGYTGGEQDNPTYQQVSSGDTQHIESVRVEYDPDKVDYATLLEAFWHNIDPFAENRQFCDAGAQYRSAIFYHNERQKRLAGETRAELEQRFDREIATQIIPAERFWDAEEYHQNYYEKNPIRYRFYKAGCGRTDRLEEIWGEQAGLPGK</sequence>
<dbReference type="PANTHER" id="PTHR43774:SF1">
    <property type="entry name" value="PEPTIDE METHIONINE SULFOXIDE REDUCTASE MSRA 2"/>
    <property type="match status" value="1"/>
</dbReference>
<organism evidence="7 8">
    <name type="scientific">Modicisalibacter muralis</name>
    <dbReference type="NCBI Taxonomy" id="119000"/>
    <lineage>
        <taxon>Bacteria</taxon>
        <taxon>Pseudomonadati</taxon>
        <taxon>Pseudomonadota</taxon>
        <taxon>Gammaproteobacteria</taxon>
        <taxon>Oceanospirillales</taxon>
        <taxon>Halomonadaceae</taxon>
        <taxon>Modicisalibacter</taxon>
    </lineage>
</organism>
<dbReference type="NCBIfam" id="TIGR00401">
    <property type="entry name" value="msrA"/>
    <property type="match status" value="1"/>
</dbReference>
<keyword evidence="5" id="KW-0732">Signal</keyword>
<dbReference type="Pfam" id="PF01625">
    <property type="entry name" value="PMSR"/>
    <property type="match status" value="1"/>
</dbReference>
<evidence type="ECO:0000256" key="1">
    <source>
        <dbReference type="ARBA" id="ARBA00023002"/>
    </source>
</evidence>
<dbReference type="STRING" id="119000.SAMN05661010_00171"/>
<proteinExistence type="inferred from homology"/>
<dbReference type="PANTHER" id="PTHR43774">
    <property type="entry name" value="PEPTIDE METHIONINE SULFOXIDE REDUCTASE"/>
    <property type="match status" value="1"/>
</dbReference>
<comment type="function">
    <text evidence="4">Has an important function as a repair enzyme for proteins that have been inactivated by oxidation. Catalyzes the reversible oxidation-reduction of methionine sulfoxide in proteins to methionine.</text>
</comment>
<gene>
    <name evidence="4" type="primary">msrA</name>
    <name evidence="7" type="ORF">SAMN05661010_00171</name>
</gene>
<dbReference type="Proteomes" id="UP000198654">
    <property type="component" value="Unassembled WGS sequence"/>
</dbReference>
<comment type="catalytic activity">
    <reaction evidence="2 4">
        <text>L-methionyl-[protein] + [thioredoxin]-disulfide + H2O = L-methionyl-(S)-S-oxide-[protein] + [thioredoxin]-dithiol</text>
        <dbReference type="Rhea" id="RHEA:14217"/>
        <dbReference type="Rhea" id="RHEA-COMP:10698"/>
        <dbReference type="Rhea" id="RHEA-COMP:10700"/>
        <dbReference type="Rhea" id="RHEA-COMP:12313"/>
        <dbReference type="Rhea" id="RHEA-COMP:12315"/>
        <dbReference type="ChEBI" id="CHEBI:15377"/>
        <dbReference type="ChEBI" id="CHEBI:16044"/>
        <dbReference type="ChEBI" id="CHEBI:29950"/>
        <dbReference type="ChEBI" id="CHEBI:44120"/>
        <dbReference type="ChEBI" id="CHEBI:50058"/>
        <dbReference type="EC" id="1.8.4.11"/>
    </reaction>
</comment>
<feature type="chain" id="PRO_5011535217" description="Peptide methionine sulfoxide reductase MsrA" evidence="5">
    <location>
        <begin position="22"/>
        <end position="204"/>
    </location>
</feature>
<dbReference type="GO" id="GO:0008113">
    <property type="term" value="F:peptide-methionine (S)-S-oxide reductase activity"/>
    <property type="evidence" value="ECO:0007669"/>
    <property type="project" value="UniProtKB-UniRule"/>
</dbReference>
<dbReference type="AlphaFoldDB" id="A0A1G9EZ09"/>
<accession>A0A1G9EZ09</accession>
<evidence type="ECO:0000313" key="8">
    <source>
        <dbReference type="Proteomes" id="UP000198654"/>
    </source>
</evidence>
<dbReference type="EMBL" id="FNGI01000001">
    <property type="protein sequence ID" value="SDK81416.1"/>
    <property type="molecule type" value="Genomic_DNA"/>
</dbReference>
<comment type="similarity">
    <text evidence="4">Belongs to the MsrA Met sulfoxide reductase family.</text>
</comment>
<reference evidence="7 8" key="1">
    <citation type="submission" date="2016-10" db="EMBL/GenBank/DDBJ databases">
        <authorList>
            <person name="de Groot N.N."/>
        </authorList>
    </citation>
    <scope>NUCLEOTIDE SEQUENCE [LARGE SCALE GENOMIC DNA]</scope>
    <source>
        <strain evidence="7 8">DSM 14789</strain>
    </source>
</reference>
<feature type="domain" description="Peptide methionine sulphoxide reductase MsrA" evidence="6">
    <location>
        <begin position="30"/>
        <end position="179"/>
    </location>
</feature>
<dbReference type="HAMAP" id="MF_01401">
    <property type="entry name" value="MsrA"/>
    <property type="match status" value="1"/>
</dbReference>
<dbReference type="Gene3D" id="3.30.1060.10">
    <property type="entry name" value="Peptide methionine sulphoxide reductase MsrA"/>
    <property type="match status" value="1"/>
</dbReference>
<dbReference type="InterPro" id="IPR036509">
    <property type="entry name" value="Met_Sox_Rdtase_MsrA_sf"/>
</dbReference>
<evidence type="ECO:0000256" key="4">
    <source>
        <dbReference type="HAMAP-Rule" id="MF_01401"/>
    </source>
</evidence>
<dbReference type="GO" id="GO:0033744">
    <property type="term" value="F:L-methionine:thioredoxin-disulfide S-oxidoreductase activity"/>
    <property type="evidence" value="ECO:0007669"/>
    <property type="project" value="RHEA"/>
</dbReference>
<dbReference type="SUPFAM" id="SSF55068">
    <property type="entry name" value="Peptide methionine sulfoxide reductase"/>
    <property type="match status" value="1"/>
</dbReference>
<dbReference type="InterPro" id="IPR002569">
    <property type="entry name" value="Met_Sox_Rdtase_MsrA_dom"/>
</dbReference>
<evidence type="ECO:0000256" key="2">
    <source>
        <dbReference type="ARBA" id="ARBA00047806"/>
    </source>
</evidence>
<protein>
    <recommendedName>
        <fullName evidence="4">Peptide methionine sulfoxide reductase MsrA</fullName>
        <shortName evidence="4">Protein-methionine-S-oxide reductase</shortName>
        <ecNumber evidence="4">1.8.4.11</ecNumber>
    </recommendedName>
    <alternativeName>
        <fullName evidence="4">Peptide-methionine (S)-S-oxide reductase</fullName>
        <shortName evidence="4">Peptide Met(O) reductase</shortName>
    </alternativeName>
</protein>